<evidence type="ECO:0000313" key="1">
    <source>
        <dbReference type="EMBL" id="MPC95772.1"/>
    </source>
</evidence>
<evidence type="ECO:0000313" key="2">
    <source>
        <dbReference type="Proteomes" id="UP000324222"/>
    </source>
</evidence>
<keyword evidence="2" id="KW-1185">Reference proteome</keyword>
<reference evidence="1 2" key="1">
    <citation type="submission" date="2019-05" db="EMBL/GenBank/DDBJ databases">
        <title>Another draft genome of Portunus trituberculatus and its Hox gene families provides insights of decapod evolution.</title>
        <authorList>
            <person name="Jeong J.-H."/>
            <person name="Song I."/>
            <person name="Kim S."/>
            <person name="Choi T."/>
            <person name="Kim D."/>
            <person name="Ryu S."/>
            <person name="Kim W."/>
        </authorList>
    </citation>
    <scope>NUCLEOTIDE SEQUENCE [LARGE SCALE GENOMIC DNA]</scope>
    <source>
        <tissue evidence="1">Muscle</tissue>
    </source>
</reference>
<gene>
    <name evidence="1" type="ORF">E2C01_090998</name>
</gene>
<accession>A0A5B7JI18</accession>
<organism evidence="1 2">
    <name type="scientific">Portunus trituberculatus</name>
    <name type="common">Swimming crab</name>
    <name type="synonym">Neptunus trituberculatus</name>
    <dbReference type="NCBI Taxonomy" id="210409"/>
    <lineage>
        <taxon>Eukaryota</taxon>
        <taxon>Metazoa</taxon>
        <taxon>Ecdysozoa</taxon>
        <taxon>Arthropoda</taxon>
        <taxon>Crustacea</taxon>
        <taxon>Multicrustacea</taxon>
        <taxon>Malacostraca</taxon>
        <taxon>Eumalacostraca</taxon>
        <taxon>Eucarida</taxon>
        <taxon>Decapoda</taxon>
        <taxon>Pleocyemata</taxon>
        <taxon>Brachyura</taxon>
        <taxon>Eubrachyura</taxon>
        <taxon>Portunoidea</taxon>
        <taxon>Portunidae</taxon>
        <taxon>Portuninae</taxon>
        <taxon>Portunus</taxon>
    </lineage>
</organism>
<name>A0A5B7JI18_PORTR</name>
<dbReference type="EMBL" id="VSRR010103470">
    <property type="protein sequence ID" value="MPC95772.1"/>
    <property type="molecule type" value="Genomic_DNA"/>
</dbReference>
<protein>
    <submittedName>
        <fullName evidence="1">Uncharacterized protein</fullName>
    </submittedName>
</protein>
<dbReference type="Proteomes" id="UP000324222">
    <property type="component" value="Unassembled WGS sequence"/>
</dbReference>
<proteinExistence type="predicted"/>
<comment type="caution">
    <text evidence="1">The sequence shown here is derived from an EMBL/GenBank/DDBJ whole genome shotgun (WGS) entry which is preliminary data.</text>
</comment>
<sequence length="8" mass="867">MPAYCGPE</sequence>